<keyword evidence="2" id="KW-0812">Transmembrane</keyword>
<evidence type="ECO:0000256" key="1">
    <source>
        <dbReference type="ARBA" id="ARBA00022448"/>
    </source>
</evidence>
<keyword evidence="2" id="KW-0472">Membrane</keyword>
<dbReference type="InterPro" id="IPR051359">
    <property type="entry name" value="CaCA_antiporter"/>
</dbReference>
<dbReference type="EMBL" id="BPLR01011834">
    <property type="protein sequence ID" value="GIY49436.1"/>
    <property type="molecule type" value="Genomic_DNA"/>
</dbReference>
<proteinExistence type="predicted"/>
<keyword evidence="2" id="KW-1133">Transmembrane helix</keyword>
<dbReference type="PANTHER" id="PTHR12266:SF0">
    <property type="entry name" value="MITOCHONDRIAL SODIUM_CALCIUM EXCHANGER PROTEIN"/>
    <property type="match status" value="1"/>
</dbReference>
<organism evidence="3 4">
    <name type="scientific">Caerostris extrusa</name>
    <name type="common">Bark spider</name>
    <name type="synonym">Caerostris bankana</name>
    <dbReference type="NCBI Taxonomy" id="172846"/>
    <lineage>
        <taxon>Eukaryota</taxon>
        <taxon>Metazoa</taxon>
        <taxon>Ecdysozoa</taxon>
        <taxon>Arthropoda</taxon>
        <taxon>Chelicerata</taxon>
        <taxon>Arachnida</taxon>
        <taxon>Araneae</taxon>
        <taxon>Araneomorphae</taxon>
        <taxon>Entelegynae</taxon>
        <taxon>Araneoidea</taxon>
        <taxon>Araneidae</taxon>
        <taxon>Caerostris</taxon>
    </lineage>
</organism>
<dbReference type="AlphaFoldDB" id="A0AAV4TVC2"/>
<reference evidence="3 4" key="1">
    <citation type="submission" date="2021-06" db="EMBL/GenBank/DDBJ databases">
        <title>Caerostris extrusa draft genome.</title>
        <authorList>
            <person name="Kono N."/>
            <person name="Arakawa K."/>
        </authorList>
    </citation>
    <scope>NUCLEOTIDE SEQUENCE [LARGE SCALE GENOMIC DNA]</scope>
</reference>
<dbReference type="GO" id="GO:0016020">
    <property type="term" value="C:membrane"/>
    <property type="evidence" value="ECO:0007669"/>
    <property type="project" value="TreeGrafter"/>
</dbReference>
<dbReference type="GO" id="GO:0006874">
    <property type="term" value="P:intracellular calcium ion homeostasis"/>
    <property type="evidence" value="ECO:0007669"/>
    <property type="project" value="TreeGrafter"/>
</dbReference>
<dbReference type="GO" id="GO:0005432">
    <property type="term" value="F:calcium:sodium antiporter activity"/>
    <property type="evidence" value="ECO:0007669"/>
    <property type="project" value="TreeGrafter"/>
</dbReference>
<evidence type="ECO:0000256" key="2">
    <source>
        <dbReference type="SAM" id="Phobius"/>
    </source>
</evidence>
<comment type="caution">
    <text evidence="3">The sequence shown here is derived from an EMBL/GenBank/DDBJ whole genome shotgun (WGS) entry which is preliminary data.</text>
</comment>
<dbReference type="Proteomes" id="UP001054945">
    <property type="component" value="Unassembled WGS sequence"/>
</dbReference>
<evidence type="ECO:0000313" key="4">
    <source>
        <dbReference type="Proteomes" id="UP001054945"/>
    </source>
</evidence>
<name>A0AAV4TVC2_CAEEX</name>
<protein>
    <submittedName>
        <fullName evidence="3">Uncharacterized protein</fullName>
    </submittedName>
</protein>
<sequence>MFEQIFFFQCVHIHDIEAKCDFYLNTESCHGSDGKLDYMSFIFCYLQPQNSWAGITLCVIWLLLLFIGLGVTADDFLCPSLVVITKDIASFSEKYSCIL</sequence>
<accession>A0AAV4TVC2</accession>
<keyword evidence="1" id="KW-0813">Transport</keyword>
<dbReference type="PANTHER" id="PTHR12266">
    <property type="entry name" value="NA+/CA2+ K+ INDEPENDENT EXCHANGER"/>
    <property type="match status" value="1"/>
</dbReference>
<feature type="non-terminal residue" evidence="3">
    <location>
        <position position="99"/>
    </location>
</feature>
<keyword evidence="4" id="KW-1185">Reference proteome</keyword>
<evidence type="ECO:0000313" key="3">
    <source>
        <dbReference type="EMBL" id="GIY49436.1"/>
    </source>
</evidence>
<gene>
    <name evidence="3" type="primary">X975_04151</name>
    <name evidence="3" type="ORF">CEXT_783091</name>
</gene>
<feature type="transmembrane region" description="Helical" evidence="2">
    <location>
        <begin position="52"/>
        <end position="71"/>
    </location>
</feature>